<dbReference type="Pfam" id="PF13487">
    <property type="entry name" value="HD_5"/>
    <property type="match status" value="1"/>
</dbReference>
<dbReference type="PANTHER" id="PTHR43155">
    <property type="entry name" value="CYCLIC DI-GMP PHOSPHODIESTERASE PA4108-RELATED"/>
    <property type="match status" value="1"/>
</dbReference>
<reference evidence="4 5" key="1">
    <citation type="submission" date="2016-08" db="EMBL/GenBank/DDBJ databases">
        <title>Novel Firmicutes and Novel Genomes.</title>
        <authorList>
            <person name="Poppleton D.I."/>
            <person name="Gribaldo S."/>
        </authorList>
    </citation>
    <scope>NUCLEOTIDE SEQUENCE [LARGE SCALE GENOMIC DNA]</scope>
    <source>
        <strain evidence="4 5">CTT3</strain>
    </source>
</reference>
<dbReference type="InterPro" id="IPR048430">
    <property type="entry name" value="MASE9"/>
</dbReference>
<feature type="domain" description="HD" evidence="2">
    <location>
        <begin position="254"/>
        <end position="376"/>
    </location>
</feature>
<keyword evidence="5" id="KW-1185">Reference proteome</keyword>
<comment type="caution">
    <text evidence="4">The sequence shown here is derived from an EMBL/GenBank/DDBJ whole genome shotgun (WGS) entry which is preliminary data.</text>
</comment>
<dbReference type="OrthoDB" id="9804747at2"/>
<dbReference type="InterPro" id="IPR006674">
    <property type="entry name" value="HD_domain"/>
</dbReference>
<sequence>MSNIPNRVKTYIFVMSLIALSLVVCLSKTYNIINIKTLIFFSILAVISESFLIQLYAGGAVSVGFAISLAAIIIGGPLTAGVITAIGFAFRTVKTPNRGYVHIFNTPYYKTVFNISQGIVNTGLAGMVYVYTGGEVYTDNFVFAVIPILFTMITYAILNTTTISTLMSLLSEKNFYVVWTENLKNIFPNMIGVGTIGVIIALAYISYGPGAVLLFFGPLLLARYSFKLYMEMKQVYMDTIQVLTKTIEAKDPYTSGHASRVQEYAVKLARALNLKDKKIENIKRAAILHDIGKIGIDDRILKKPDKLTEDEYNKIKEHPLIGARIIKDVDFLKDVVDIVKYHHERYDGKGYPEGIKGEKIPQEAAILSIADAFDAITSDRPYRKALSIEDALKEIKKNAGTQFNPKLSEIFVKIVSKERKREMQTDVN</sequence>
<feature type="transmembrane region" description="Helical" evidence="1">
    <location>
        <begin position="186"/>
        <end position="205"/>
    </location>
</feature>
<feature type="transmembrane region" description="Helical" evidence="1">
    <location>
        <begin position="12"/>
        <end position="30"/>
    </location>
</feature>
<dbReference type="RefSeq" id="WP_120167237.1">
    <property type="nucleotide sequence ID" value="NZ_MCIB01000002.1"/>
</dbReference>
<dbReference type="Proteomes" id="UP000284177">
    <property type="component" value="Unassembled WGS sequence"/>
</dbReference>
<organism evidence="4 5">
    <name type="scientific">Thermohalobacter berrensis</name>
    <dbReference type="NCBI Taxonomy" id="99594"/>
    <lineage>
        <taxon>Bacteria</taxon>
        <taxon>Bacillati</taxon>
        <taxon>Bacillota</taxon>
        <taxon>Tissierellia</taxon>
        <taxon>Tissierellales</taxon>
        <taxon>Thermohalobacteraceae</taxon>
        <taxon>Thermohalobacter</taxon>
    </lineage>
</organism>
<accession>A0A419T9S6</accession>
<feature type="transmembrane region" description="Helical" evidence="1">
    <location>
        <begin position="111"/>
        <end position="131"/>
    </location>
</feature>
<dbReference type="InterPro" id="IPR003607">
    <property type="entry name" value="HD/PDEase_dom"/>
</dbReference>
<evidence type="ECO:0000313" key="4">
    <source>
        <dbReference type="EMBL" id="RKD34207.1"/>
    </source>
</evidence>
<dbReference type="SMART" id="SM00471">
    <property type="entry name" value="HDc"/>
    <property type="match status" value="1"/>
</dbReference>
<proteinExistence type="predicted"/>
<dbReference type="PANTHER" id="PTHR43155:SF2">
    <property type="entry name" value="CYCLIC DI-GMP PHOSPHODIESTERASE PA4108"/>
    <property type="match status" value="1"/>
</dbReference>
<name>A0A419T9S6_9FIRM</name>
<feature type="domain" description="HD-GYP" evidence="3">
    <location>
        <begin position="232"/>
        <end position="427"/>
    </location>
</feature>
<keyword evidence="1" id="KW-0812">Transmembrane</keyword>
<evidence type="ECO:0000256" key="1">
    <source>
        <dbReference type="SAM" id="Phobius"/>
    </source>
</evidence>
<evidence type="ECO:0000259" key="2">
    <source>
        <dbReference type="PROSITE" id="PS51831"/>
    </source>
</evidence>
<keyword evidence="1" id="KW-0472">Membrane</keyword>
<dbReference type="NCBIfam" id="TIGR00277">
    <property type="entry name" value="HDIG"/>
    <property type="match status" value="1"/>
</dbReference>
<dbReference type="SUPFAM" id="SSF109604">
    <property type="entry name" value="HD-domain/PDEase-like"/>
    <property type="match status" value="1"/>
</dbReference>
<dbReference type="AlphaFoldDB" id="A0A419T9S6"/>
<protein>
    <submittedName>
        <fullName evidence="4">Uncharacterized protein</fullName>
    </submittedName>
</protein>
<dbReference type="Gene3D" id="1.10.3210.10">
    <property type="entry name" value="Hypothetical protein af1432"/>
    <property type="match status" value="1"/>
</dbReference>
<dbReference type="InterPro" id="IPR037522">
    <property type="entry name" value="HD_GYP_dom"/>
</dbReference>
<evidence type="ECO:0000259" key="3">
    <source>
        <dbReference type="PROSITE" id="PS51832"/>
    </source>
</evidence>
<dbReference type="PROSITE" id="PS51832">
    <property type="entry name" value="HD_GYP"/>
    <property type="match status" value="1"/>
</dbReference>
<dbReference type="InterPro" id="IPR006675">
    <property type="entry name" value="HDIG_dom"/>
</dbReference>
<gene>
    <name evidence="4" type="ORF">BET03_07930</name>
</gene>
<feature type="transmembrane region" description="Helical" evidence="1">
    <location>
        <begin position="63"/>
        <end position="90"/>
    </location>
</feature>
<feature type="transmembrane region" description="Helical" evidence="1">
    <location>
        <begin position="37"/>
        <end position="57"/>
    </location>
</feature>
<dbReference type="Pfam" id="PF20972">
    <property type="entry name" value="MASE9"/>
    <property type="match status" value="1"/>
</dbReference>
<dbReference type="CDD" id="cd00077">
    <property type="entry name" value="HDc"/>
    <property type="match status" value="1"/>
</dbReference>
<feature type="transmembrane region" description="Helical" evidence="1">
    <location>
        <begin position="143"/>
        <end position="166"/>
    </location>
</feature>
<dbReference type="EMBL" id="MCIB01000002">
    <property type="protein sequence ID" value="RKD34207.1"/>
    <property type="molecule type" value="Genomic_DNA"/>
</dbReference>
<evidence type="ECO:0000313" key="5">
    <source>
        <dbReference type="Proteomes" id="UP000284177"/>
    </source>
</evidence>
<dbReference type="PROSITE" id="PS51831">
    <property type="entry name" value="HD"/>
    <property type="match status" value="1"/>
</dbReference>
<keyword evidence="1" id="KW-1133">Transmembrane helix</keyword>